<feature type="non-terminal residue" evidence="3">
    <location>
        <position position="352"/>
    </location>
</feature>
<comment type="caution">
    <text evidence="3">The sequence shown here is derived from an EMBL/GenBank/DDBJ whole genome shotgun (WGS) entry which is preliminary data.</text>
</comment>
<dbReference type="PROSITE" id="PS50191">
    <property type="entry name" value="CRAL_TRIO"/>
    <property type="match status" value="1"/>
</dbReference>
<proteinExistence type="predicted"/>
<dbReference type="PANTHER" id="PTHR45824:SF29">
    <property type="entry name" value="GH16843P"/>
    <property type="match status" value="1"/>
</dbReference>
<evidence type="ECO:0000256" key="1">
    <source>
        <dbReference type="SAM" id="MobiDB-lite"/>
    </source>
</evidence>
<dbReference type="InterPro" id="IPR036865">
    <property type="entry name" value="CRAL-TRIO_dom_sf"/>
</dbReference>
<reference evidence="3" key="1">
    <citation type="submission" date="2021-02" db="EMBL/GenBank/DDBJ databases">
        <authorList>
            <person name="Dougan E. K."/>
            <person name="Rhodes N."/>
            <person name="Thang M."/>
            <person name="Chan C."/>
        </authorList>
    </citation>
    <scope>NUCLEOTIDE SEQUENCE</scope>
</reference>
<feature type="region of interest" description="Disordered" evidence="1">
    <location>
        <begin position="60"/>
        <end position="99"/>
    </location>
</feature>
<accession>A0A813HIG4</accession>
<protein>
    <recommendedName>
        <fullName evidence="2">CRAL-TRIO domain-containing protein</fullName>
    </recommendedName>
</protein>
<dbReference type="PANTHER" id="PTHR45824">
    <property type="entry name" value="GH16843P"/>
    <property type="match status" value="1"/>
</dbReference>
<dbReference type="Proteomes" id="UP000654075">
    <property type="component" value="Unassembled WGS sequence"/>
</dbReference>
<name>A0A813HIG4_POLGL</name>
<dbReference type="OMA" id="HQPARIN"/>
<dbReference type="AlphaFoldDB" id="A0A813HIG4"/>
<evidence type="ECO:0000259" key="2">
    <source>
        <dbReference type="PROSITE" id="PS50191"/>
    </source>
</evidence>
<evidence type="ECO:0000313" key="4">
    <source>
        <dbReference type="Proteomes" id="UP000654075"/>
    </source>
</evidence>
<dbReference type="Gene3D" id="3.40.525.10">
    <property type="entry name" value="CRAL-TRIO lipid binding domain"/>
    <property type="match status" value="1"/>
</dbReference>
<organism evidence="3 4">
    <name type="scientific">Polarella glacialis</name>
    <name type="common">Dinoflagellate</name>
    <dbReference type="NCBI Taxonomy" id="89957"/>
    <lineage>
        <taxon>Eukaryota</taxon>
        <taxon>Sar</taxon>
        <taxon>Alveolata</taxon>
        <taxon>Dinophyceae</taxon>
        <taxon>Suessiales</taxon>
        <taxon>Suessiaceae</taxon>
        <taxon>Polarella</taxon>
    </lineage>
</organism>
<feature type="compositionally biased region" description="Low complexity" evidence="1">
    <location>
        <begin position="61"/>
        <end position="71"/>
    </location>
</feature>
<evidence type="ECO:0000313" key="3">
    <source>
        <dbReference type="EMBL" id="CAE8637755.1"/>
    </source>
</evidence>
<feature type="compositionally biased region" description="Basic and acidic residues" evidence="1">
    <location>
        <begin position="72"/>
        <end position="83"/>
    </location>
</feature>
<gene>
    <name evidence="3" type="ORF">PGLA1383_LOCUS53096</name>
</gene>
<dbReference type="Pfam" id="PF00650">
    <property type="entry name" value="CRAL_TRIO"/>
    <property type="match status" value="1"/>
</dbReference>
<dbReference type="GO" id="GO:0008526">
    <property type="term" value="F:phosphatidylinositol transfer activity"/>
    <property type="evidence" value="ECO:0007669"/>
    <property type="project" value="TreeGrafter"/>
</dbReference>
<dbReference type="OrthoDB" id="438775at2759"/>
<keyword evidence="4" id="KW-1185">Reference proteome</keyword>
<dbReference type="CDD" id="cd00170">
    <property type="entry name" value="SEC14"/>
    <property type="match status" value="1"/>
</dbReference>
<sequence>AAPIMLQVCWSGWGCGCAPAGLADFEQDLRVSLDAALQAQEVVPEKLKQPMELVQQEPCVLSELPDPSSSDPESRESSQREADAPILLGRNGSGGRSVSSLADLEGSAAADKQIAHIVQAAGKQVPGGLDAWLESWCTPQVVAIYSRAAKGNHSESARLLAVALCWRHEHRALLRGEQEPRWQGDMRLVARGDGGHPVILMSMRHQPARINSTHSAEHMAVVLEAAVQEATRNGVVGFDVVCDCRGFQLAKNLDPRPTVAAAEILKHAFRGRFRTGFIVDAPGAFSFLWRIASKAMPQSTVNKIRFVSVNEAAAAVALASGEEAGAIVARHLAAPTAPNGTSPWKLPSELSH</sequence>
<dbReference type="InterPro" id="IPR052578">
    <property type="entry name" value="PI_Transfer_CRAL-TRIO"/>
</dbReference>
<dbReference type="EMBL" id="CAJNNV010031763">
    <property type="protein sequence ID" value="CAE8637755.1"/>
    <property type="molecule type" value="Genomic_DNA"/>
</dbReference>
<dbReference type="InterPro" id="IPR001251">
    <property type="entry name" value="CRAL-TRIO_dom"/>
</dbReference>
<dbReference type="SUPFAM" id="SSF52087">
    <property type="entry name" value="CRAL/TRIO domain"/>
    <property type="match status" value="1"/>
</dbReference>
<feature type="domain" description="CRAL-TRIO" evidence="2">
    <location>
        <begin position="188"/>
        <end position="346"/>
    </location>
</feature>